<evidence type="ECO:0000313" key="2">
    <source>
        <dbReference type="EMBL" id="ATW26870.1"/>
    </source>
</evidence>
<evidence type="ECO:0000313" key="3">
    <source>
        <dbReference type="Proteomes" id="UP000323521"/>
    </source>
</evidence>
<sequence>MVRRRRHQLRAMTTQPGAGGRRSRGTQPDPAPRQPAGTGRQKKSGSSSGMFGSIMSLVKGNNLQGLSGQIHGFANGMEKFGQIASIMGQVGFLGGGGGPGKGFNFFNILKNGDSLNHLIQAFLPALGVAELAEEEEQREEIKVEPISIETRKKKS</sequence>
<evidence type="ECO:0000256" key="1">
    <source>
        <dbReference type="SAM" id="MobiDB-lite"/>
    </source>
</evidence>
<feature type="region of interest" description="Disordered" evidence="1">
    <location>
        <begin position="1"/>
        <end position="51"/>
    </location>
</feature>
<dbReference type="AlphaFoldDB" id="A0A3G1KWS3"/>
<dbReference type="KEGG" id="fwa:DCMF_20765"/>
<gene>
    <name evidence="2" type="ORF">DCMF_20765</name>
</gene>
<keyword evidence="3" id="KW-1185">Reference proteome</keyword>
<accession>A0A3G1KWS3</accession>
<proteinExistence type="predicted"/>
<dbReference type="Proteomes" id="UP000323521">
    <property type="component" value="Chromosome"/>
</dbReference>
<protein>
    <submittedName>
        <fullName evidence="2">Uncharacterized protein</fullName>
    </submittedName>
</protein>
<organism evidence="2 3">
    <name type="scientific">Formimonas warabiya</name>
    <dbReference type="NCBI Taxonomy" id="1761012"/>
    <lineage>
        <taxon>Bacteria</taxon>
        <taxon>Bacillati</taxon>
        <taxon>Bacillota</taxon>
        <taxon>Clostridia</taxon>
        <taxon>Eubacteriales</taxon>
        <taxon>Peptococcaceae</taxon>
        <taxon>Candidatus Formimonas</taxon>
    </lineage>
</organism>
<name>A0A3G1KWS3_FORW1</name>
<reference evidence="2 3" key="1">
    <citation type="submission" date="2016-10" db="EMBL/GenBank/DDBJ databases">
        <title>Complete Genome Sequence of Peptococcaceae strain DCMF.</title>
        <authorList>
            <person name="Edwards R.J."/>
            <person name="Holland S.I."/>
            <person name="Deshpande N.P."/>
            <person name="Wong Y.K."/>
            <person name="Ertan H."/>
            <person name="Manefield M."/>
            <person name="Russell T.L."/>
            <person name="Lee M.J."/>
        </authorList>
    </citation>
    <scope>NUCLEOTIDE SEQUENCE [LARGE SCALE GENOMIC DNA]</scope>
    <source>
        <strain evidence="2 3">DCMF</strain>
    </source>
</reference>
<dbReference type="RefSeq" id="WP_214658782.1">
    <property type="nucleotide sequence ID" value="NZ_CP017634.1"/>
</dbReference>
<dbReference type="EMBL" id="CP017634">
    <property type="protein sequence ID" value="ATW26870.1"/>
    <property type="molecule type" value="Genomic_DNA"/>
</dbReference>